<dbReference type="Gene3D" id="2.130.10.10">
    <property type="entry name" value="YVTN repeat-like/Quinoprotein amine dehydrogenase"/>
    <property type="match status" value="1"/>
</dbReference>
<evidence type="ECO:0000256" key="1">
    <source>
        <dbReference type="SAM" id="MobiDB-lite"/>
    </source>
</evidence>
<dbReference type="GO" id="GO:0005815">
    <property type="term" value="C:microtubule organizing center"/>
    <property type="evidence" value="ECO:0007669"/>
    <property type="project" value="TreeGrafter"/>
</dbReference>
<sequence>MHFSPSFKTSQICALSPDGALIASTGFPSPTLASVHVRTTRSLQTISTVKITQDATQSVVGLAWSPTSSRILVTTSDQVRVYNVEDASLHAVIRNPGSGGGKPTYVQFGATDDEVIVVVAFGLKLSVFNLTSSKAVEVANPKFYLPLSAARSYAFNPRSEHMAVLTRAAGRDALSIHLPQTREVTRSWHPETVDAAGFLWTPDGQWLLVWESPAHGHRLLLYTTDGQLFRTLDSSRLCVNADASLHPGIRLCQTSTDGHRCVVGDHSRTVTVLDTANWRVNMSLSHPLAVTPEDTLQIWQEQIGKSSDGRVTHSFVRATQALSPESVTSNSRVAADLRVGCSLAGFDASSDLLATRLEESSCTVWIWDVASAELRAVLMFHSSVSFSWHPSIRELLLITCQDEAFRGVSYIWDPLSAGPRYLSLGEQLPEGKVQGKTQALWVEWPQEAPVIFLSDASRYLVALANESLPYPEMWPLNDQGSSLQGFLSREDTPLLDGHDEDDHSTLDDTFSFKQG</sequence>
<accession>A0AA39GMZ9</accession>
<keyword evidence="3" id="KW-1185">Reference proteome</keyword>
<dbReference type="EMBL" id="JAPDFR010000002">
    <property type="protein sequence ID" value="KAK0389424.1"/>
    <property type="molecule type" value="Genomic_DNA"/>
</dbReference>
<dbReference type="PANTHER" id="PTHR16220">
    <property type="entry name" value="WD REPEAT PROTEIN 8-RELATED"/>
    <property type="match status" value="1"/>
</dbReference>
<dbReference type="GO" id="GO:1990810">
    <property type="term" value="P:microtubule anchoring at mitotic spindle pole body"/>
    <property type="evidence" value="ECO:0007669"/>
    <property type="project" value="TreeGrafter"/>
</dbReference>
<dbReference type="InterPro" id="IPR015943">
    <property type="entry name" value="WD40/YVTN_repeat-like_dom_sf"/>
</dbReference>
<comment type="caution">
    <text evidence="2">The sequence shown here is derived from an EMBL/GenBank/DDBJ whole genome shotgun (WGS) entry which is preliminary data.</text>
</comment>
<gene>
    <name evidence="2" type="ORF">NLU13_2999</name>
</gene>
<dbReference type="Proteomes" id="UP001175261">
    <property type="component" value="Unassembled WGS sequence"/>
</dbReference>
<dbReference type="GO" id="GO:1990811">
    <property type="term" value="C:MWP complex"/>
    <property type="evidence" value="ECO:0007669"/>
    <property type="project" value="TreeGrafter"/>
</dbReference>
<feature type="compositionally biased region" description="Basic and acidic residues" evidence="1">
    <location>
        <begin position="489"/>
        <end position="506"/>
    </location>
</feature>
<organism evidence="2 3">
    <name type="scientific">Sarocladium strictum</name>
    <name type="common">Black bundle disease fungus</name>
    <name type="synonym">Acremonium strictum</name>
    <dbReference type="NCBI Taxonomy" id="5046"/>
    <lineage>
        <taxon>Eukaryota</taxon>
        <taxon>Fungi</taxon>
        <taxon>Dikarya</taxon>
        <taxon>Ascomycota</taxon>
        <taxon>Pezizomycotina</taxon>
        <taxon>Sordariomycetes</taxon>
        <taxon>Hypocreomycetidae</taxon>
        <taxon>Hypocreales</taxon>
        <taxon>Sarocladiaceae</taxon>
        <taxon>Sarocladium</taxon>
    </lineage>
</organism>
<evidence type="ECO:0000313" key="3">
    <source>
        <dbReference type="Proteomes" id="UP001175261"/>
    </source>
</evidence>
<protein>
    <submittedName>
        <fullName evidence="2">Uncharacterized protein</fullName>
    </submittedName>
</protein>
<proteinExistence type="predicted"/>
<name>A0AA39GMZ9_SARSR</name>
<feature type="region of interest" description="Disordered" evidence="1">
    <location>
        <begin position="489"/>
        <end position="515"/>
    </location>
</feature>
<dbReference type="PANTHER" id="PTHR16220:SF0">
    <property type="entry name" value="WD REPEAT-CONTAINING PROTEIN WRAP73"/>
    <property type="match status" value="1"/>
</dbReference>
<dbReference type="SUPFAM" id="SSF82171">
    <property type="entry name" value="DPP6 N-terminal domain-like"/>
    <property type="match status" value="1"/>
</dbReference>
<dbReference type="AlphaFoldDB" id="A0AA39GMZ9"/>
<reference evidence="2" key="1">
    <citation type="submission" date="2022-10" db="EMBL/GenBank/DDBJ databases">
        <title>Determination and structural analysis of whole genome sequence of Sarocladium strictum F4-1.</title>
        <authorList>
            <person name="Hu L."/>
            <person name="Jiang Y."/>
        </authorList>
    </citation>
    <scope>NUCLEOTIDE SEQUENCE</scope>
    <source>
        <strain evidence="2">F4-1</strain>
    </source>
</reference>
<dbReference type="InterPro" id="IPR052778">
    <property type="entry name" value="Centrosome-WD_assoc"/>
</dbReference>
<evidence type="ECO:0000313" key="2">
    <source>
        <dbReference type="EMBL" id="KAK0389424.1"/>
    </source>
</evidence>